<dbReference type="RefSeq" id="WP_068912328.1">
    <property type="nucleotide sequence ID" value="NZ_MBEW02000006.1"/>
</dbReference>
<dbReference type="InterPro" id="IPR018708">
    <property type="entry name" value="DUF2225"/>
</dbReference>
<comment type="caution">
    <text evidence="1">The sequence shown here is derived from an EMBL/GenBank/DDBJ whole genome shotgun (WGS) entry which is preliminary data.</text>
</comment>
<dbReference type="STRING" id="1871336.BBG48_01860"/>
<organism evidence="1 3">
    <name type="scientific">Criibacterium bergeronii</name>
    <dbReference type="NCBI Taxonomy" id="1871336"/>
    <lineage>
        <taxon>Bacteria</taxon>
        <taxon>Bacillati</taxon>
        <taxon>Bacillota</taxon>
        <taxon>Clostridia</taxon>
        <taxon>Peptostreptococcales</taxon>
        <taxon>Filifactoraceae</taxon>
        <taxon>Criibacterium</taxon>
    </lineage>
</organism>
<sequence>MKNPRKLFDKKMVCPNCHNEFETKSPFTSRLRVLEYKSDGHKIYKDCSPYYYEVSVCPFCGFAFTNRLNNPVYEEDVPKLLEYFKNVKNFSNYTGERTIQDAIRISKLALIIAKLMEEPHTLVGAQFLKTAWLYREIGDEKNELANLRLVKEHLTEAFESEDFEYFGLSAHVLYNILAETSRTLDDYSSAAKFYEKLFKSTTAPIYMKQRAQNNWLEYNGRF</sequence>
<dbReference type="EMBL" id="VJXW01000014">
    <property type="protein sequence ID" value="TRW24202.1"/>
    <property type="molecule type" value="Genomic_DNA"/>
</dbReference>
<gene>
    <name evidence="1" type="ORF">BBG48_004195</name>
    <name evidence="2" type="ORF">FL857_08955</name>
</gene>
<keyword evidence="3" id="KW-1185">Reference proteome</keyword>
<protein>
    <submittedName>
        <fullName evidence="1">DUF2225 domain-containing protein</fullName>
    </submittedName>
</protein>
<proteinExistence type="predicted"/>
<reference evidence="2 4" key="3">
    <citation type="submission" date="2019-07" db="EMBL/GenBank/DDBJ databases">
        <title>Criibacterium bergeronii gen. nov., sp. nov. isolated from human clinical samples.</title>
        <authorList>
            <person name="Maheux A.F."/>
            <person name="Boudreau D.K."/>
            <person name="Berube E."/>
            <person name="Brodeur S."/>
            <person name="Bernard K.A."/>
            <person name="Abed J.Y."/>
            <person name="Ducrey E."/>
            <person name="Guay E.F."/>
            <person name="Raymond F."/>
            <person name="Corbeil J."/>
            <person name="Domingo M.-C."/>
            <person name="Roy P.H."/>
            <person name="Boissinot M."/>
            <person name="Tocheva E.I."/>
            <person name="Omar R.F."/>
        </authorList>
    </citation>
    <scope>NUCLEOTIDE SEQUENCE [LARGE SCALE GENOMIC DNA]</scope>
    <source>
        <strain evidence="2 4">CCRI-24246</strain>
    </source>
</reference>
<accession>A0A371IM53</accession>
<dbReference type="AlphaFoldDB" id="A0A371IM53"/>
<evidence type="ECO:0000313" key="1">
    <source>
        <dbReference type="EMBL" id="RDY21558.1"/>
    </source>
</evidence>
<evidence type="ECO:0000313" key="4">
    <source>
        <dbReference type="Proteomes" id="UP000319424"/>
    </source>
</evidence>
<dbReference type="Proteomes" id="UP000319424">
    <property type="component" value="Unassembled WGS sequence"/>
</dbReference>
<dbReference type="EMBL" id="MBEW02000006">
    <property type="protein sequence ID" value="RDY21558.1"/>
    <property type="molecule type" value="Genomic_DNA"/>
</dbReference>
<evidence type="ECO:0000313" key="2">
    <source>
        <dbReference type="EMBL" id="TRW24202.1"/>
    </source>
</evidence>
<evidence type="ECO:0000313" key="3">
    <source>
        <dbReference type="Proteomes" id="UP000093352"/>
    </source>
</evidence>
<reference evidence="1 3" key="1">
    <citation type="journal article" date="2016" name="Genome Announc.">
        <title>Draft Genome Sequence of Criibacterium bergeronii gen. nov., sp. nov., Strain CCRI-22567T, Isolated from a Vaginal Sample from a Woman with Bacterial Vaginosis.</title>
        <authorList>
            <person name="Maheux A.F."/>
            <person name="Berube E."/>
            <person name="Boudreau D.K."/>
            <person name="Raymond F."/>
            <person name="Corbeil J."/>
            <person name="Roy P.H."/>
            <person name="Boissinot M."/>
            <person name="Omar R.F."/>
        </authorList>
    </citation>
    <scope>NUCLEOTIDE SEQUENCE [LARGE SCALE GENOMIC DNA]</scope>
    <source>
        <strain evidence="1 3">CCRI-22567</strain>
    </source>
</reference>
<dbReference type="Pfam" id="PF09986">
    <property type="entry name" value="DUF2225"/>
    <property type="match status" value="1"/>
</dbReference>
<dbReference type="Proteomes" id="UP000093352">
    <property type="component" value="Unassembled WGS sequence"/>
</dbReference>
<dbReference type="OrthoDB" id="9780343at2"/>
<reference evidence="1" key="2">
    <citation type="submission" date="2018-07" db="EMBL/GenBank/DDBJ databases">
        <authorList>
            <person name="Quirk P.G."/>
            <person name="Krulwich T.A."/>
        </authorList>
    </citation>
    <scope>NUCLEOTIDE SEQUENCE</scope>
    <source>
        <strain evidence="1">CCRI-22567</strain>
    </source>
</reference>
<name>A0A371IM53_9FIRM</name>